<organism evidence="3 4">
    <name type="scientific">Bugula neritina</name>
    <name type="common">Brown bryozoan</name>
    <name type="synonym">Sertularia neritina</name>
    <dbReference type="NCBI Taxonomy" id="10212"/>
    <lineage>
        <taxon>Eukaryota</taxon>
        <taxon>Metazoa</taxon>
        <taxon>Spiralia</taxon>
        <taxon>Lophotrochozoa</taxon>
        <taxon>Bryozoa</taxon>
        <taxon>Gymnolaemata</taxon>
        <taxon>Cheilostomatida</taxon>
        <taxon>Flustrina</taxon>
        <taxon>Buguloidea</taxon>
        <taxon>Bugulidae</taxon>
        <taxon>Bugula</taxon>
    </lineage>
</organism>
<dbReference type="Proteomes" id="UP000593567">
    <property type="component" value="Unassembled WGS sequence"/>
</dbReference>
<name>A0A7J7JKD9_BUGNE</name>
<evidence type="ECO:0000313" key="3">
    <source>
        <dbReference type="EMBL" id="KAF6026283.1"/>
    </source>
</evidence>
<feature type="compositionally biased region" description="Basic and acidic residues" evidence="1">
    <location>
        <begin position="86"/>
        <end position="95"/>
    </location>
</feature>
<keyword evidence="4" id="KW-1185">Reference proteome</keyword>
<keyword evidence="2" id="KW-0812">Transmembrane</keyword>
<keyword evidence="2" id="KW-0472">Membrane</keyword>
<feature type="region of interest" description="Disordered" evidence="1">
    <location>
        <begin position="68"/>
        <end position="193"/>
    </location>
</feature>
<dbReference type="AlphaFoldDB" id="A0A7J7JKD9"/>
<comment type="caution">
    <text evidence="3">The sequence shown here is derived from an EMBL/GenBank/DDBJ whole genome shotgun (WGS) entry which is preliminary data.</text>
</comment>
<evidence type="ECO:0000313" key="4">
    <source>
        <dbReference type="Proteomes" id="UP000593567"/>
    </source>
</evidence>
<feature type="transmembrane region" description="Helical" evidence="2">
    <location>
        <begin position="12"/>
        <end position="30"/>
    </location>
</feature>
<feature type="compositionally biased region" description="Polar residues" evidence="1">
    <location>
        <begin position="166"/>
        <end position="187"/>
    </location>
</feature>
<reference evidence="3" key="1">
    <citation type="submission" date="2020-06" db="EMBL/GenBank/DDBJ databases">
        <title>Draft genome of Bugula neritina, a colonial animal packing powerful symbionts and potential medicines.</title>
        <authorList>
            <person name="Rayko M."/>
        </authorList>
    </citation>
    <scope>NUCLEOTIDE SEQUENCE [LARGE SCALE GENOMIC DNA]</scope>
    <source>
        <strain evidence="3">Kwan_BN1</strain>
    </source>
</reference>
<keyword evidence="2" id="KW-1133">Transmembrane helix</keyword>
<evidence type="ECO:0000256" key="2">
    <source>
        <dbReference type="SAM" id="Phobius"/>
    </source>
</evidence>
<accession>A0A7J7JKD9</accession>
<sequence>MESLLTLVDPTVLGGFVASVLVAGVILTFMKYSFASQEIAYSEHISTLYGSGSTAKNKAVKAAEKKKRAKLAKVSQPKTSSAGKNADAEVVHNEELQEEAIPEPPVMGGKPVPQAADKPKSRKRKTSKTIPAVKDEVQLDETVEVSSAADSELVDGVDTKHRKHSGQQAGPQKSAVSAAPTESTLGQDSSVSTEEVVEDVVVPALSLNVETAATLSANQDSFQAKLLHNTSYSLLVEVLTCPSYMSCTRGGDLLNKEPLLSIRVLDII</sequence>
<evidence type="ECO:0000256" key="1">
    <source>
        <dbReference type="SAM" id="MobiDB-lite"/>
    </source>
</evidence>
<proteinExistence type="predicted"/>
<dbReference type="EMBL" id="VXIV02002310">
    <property type="protein sequence ID" value="KAF6026283.1"/>
    <property type="molecule type" value="Genomic_DNA"/>
</dbReference>
<gene>
    <name evidence="3" type="ORF">EB796_015411</name>
</gene>
<protein>
    <submittedName>
        <fullName evidence="3">Uncharacterized protein</fullName>
    </submittedName>
</protein>